<feature type="compositionally biased region" description="Basic and acidic residues" evidence="5">
    <location>
        <begin position="1"/>
        <end position="14"/>
    </location>
</feature>
<dbReference type="InterPro" id="IPR004842">
    <property type="entry name" value="SLC12A_fam"/>
</dbReference>
<reference evidence="8" key="1">
    <citation type="submission" date="2016-11" db="UniProtKB">
        <authorList>
            <consortium name="WormBaseParasite"/>
        </authorList>
    </citation>
    <scope>IDENTIFICATION</scope>
</reference>
<evidence type="ECO:0000256" key="2">
    <source>
        <dbReference type="ARBA" id="ARBA00022692"/>
    </source>
</evidence>
<keyword evidence="7" id="KW-1185">Reference proteome</keyword>
<dbReference type="GO" id="GO:0006884">
    <property type="term" value="P:cell volume homeostasis"/>
    <property type="evidence" value="ECO:0007669"/>
    <property type="project" value="TreeGrafter"/>
</dbReference>
<dbReference type="GO" id="GO:0055075">
    <property type="term" value="P:potassium ion homeostasis"/>
    <property type="evidence" value="ECO:0007669"/>
    <property type="project" value="TreeGrafter"/>
</dbReference>
<dbReference type="AlphaFoldDB" id="A0A1I7XQ97"/>
<comment type="subcellular location">
    <subcellularLocation>
        <location evidence="1">Membrane</location>
        <topology evidence="1">Multi-pass membrane protein</topology>
    </subcellularLocation>
</comment>
<feature type="region of interest" description="Disordered" evidence="5">
    <location>
        <begin position="1"/>
        <end position="46"/>
    </location>
</feature>
<dbReference type="GO" id="GO:0015379">
    <property type="term" value="F:potassium:chloride symporter activity"/>
    <property type="evidence" value="ECO:0007669"/>
    <property type="project" value="TreeGrafter"/>
</dbReference>
<keyword evidence="4" id="KW-0472">Membrane</keyword>
<feature type="domain" description="SLC12A transporter C-terminal" evidence="6">
    <location>
        <begin position="87"/>
        <end position="161"/>
    </location>
</feature>
<feature type="region of interest" description="Disordered" evidence="5">
    <location>
        <begin position="58"/>
        <end position="86"/>
    </location>
</feature>
<evidence type="ECO:0000256" key="4">
    <source>
        <dbReference type="ARBA" id="ARBA00023136"/>
    </source>
</evidence>
<sequence length="163" mass="18269">MEKRQQMLKNDLRRSRSRGSGFINDAFNNDDTINGRHGKLGPNDSIRSTNPVIINITDRSETSFTDSPVDGLYSPSTPSDESDKEPADVKLNLHKMNTSVRLNKVILENSPDSQLVLLNLPHPSKSRINFVHSYMVYLEVLTENIKRVLFIGGSGKEVITIDS</sequence>
<organism evidence="7 8">
    <name type="scientific">Heterorhabditis bacteriophora</name>
    <name type="common">Entomopathogenic nematode worm</name>
    <dbReference type="NCBI Taxonomy" id="37862"/>
    <lineage>
        <taxon>Eukaryota</taxon>
        <taxon>Metazoa</taxon>
        <taxon>Ecdysozoa</taxon>
        <taxon>Nematoda</taxon>
        <taxon>Chromadorea</taxon>
        <taxon>Rhabditida</taxon>
        <taxon>Rhabditina</taxon>
        <taxon>Rhabditomorpha</taxon>
        <taxon>Strongyloidea</taxon>
        <taxon>Heterorhabditidae</taxon>
        <taxon>Heterorhabditis</taxon>
    </lineage>
</organism>
<protein>
    <submittedName>
        <fullName evidence="8">SLC12 domain-containing protein</fullName>
    </submittedName>
</protein>
<dbReference type="Pfam" id="PF03522">
    <property type="entry name" value="SLC12"/>
    <property type="match status" value="1"/>
</dbReference>
<dbReference type="PANTHER" id="PTHR11827">
    <property type="entry name" value="SOLUTE CARRIER FAMILY 12, CATION COTRANSPORTERS"/>
    <property type="match status" value="1"/>
</dbReference>
<dbReference type="InterPro" id="IPR018491">
    <property type="entry name" value="SLC12_C"/>
</dbReference>
<dbReference type="Proteomes" id="UP000095283">
    <property type="component" value="Unplaced"/>
</dbReference>
<dbReference type="GO" id="GO:0005886">
    <property type="term" value="C:plasma membrane"/>
    <property type="evidence" value="ECO:0007669"/>
    <property type="project" value="TreeGrafter"/>
</dbReference>
<dbReference type="PANTHER" id="PTHR11827:SF55">
    <property type="entry name" value="POTASSIUM_CHLORIDE COTRANSPORTER 3"/>
    <property type="match status" value="1"/>
</dbReference>
<keyword evidence="3" id="KW-1133">Transmembrane helix</keyword>
<evidence type="ECO:0000313" key="7">
    <source>
        <dbReference type="Proteomes" id="UP000095283"/>
    </source>
</evidence>
<evidence type="ECO:0000256" key="1">
    <source>
        <dbReference type="ARBA" id="ARBA00004141"/>
    </source>
</evidence>
<dbReference type="GO" id="GO:0045202">
    <property type="term" value="C:synapse"/>
    <property type="evidence" value="ECO:0007669"/>
    <property type="project" value="GOC"/>
</dbReference>
<accession>A0A1I7XQ97</accession>
<dbReference type="WBParaSite" id="Hba_19703">
    <property type="protein sequence ID" value="Hba_19703"/>
    <property type="gene ID" value="Hba_19703"/>
</dbReference>
<dbReference type="GO" id="GO:0055064">
    <property type="term" value="P:chloride ion homeostasis"/>
    <property type="evidence" value="ECO:0007669"/>
    <property type="project" value="TreeGrafter"/>
</dbReference>
<evidence type="ECO:0000313" key="8">
    <source>
        <dbReference type="WBParaSite" id="Hba_19703"/>
    </source>
</evidence>
<evidence type="ECO:0000259" key="6">
    <source>
        <dbReference type="Pfam" id="PF03522"/>
    </source>
</evidence>
<proteinExistence type="predicted"/>
<name>A0A1I7XQ97_HETBA</name>
<evidence type="ECO:0000256" key="3">
    <source>
        <dbReference type="ARBA" id="ARBA00022989"/>
    </source>
</evidence>
<dbReference type="GO" id="GO:1990573">
    <property type="term" value="P:potassium ion import across plasma membrane"/>
    <property type="evidence" value="ECO:0007669"/>
    <property type="project" value="TreeGrafter"/>
</dbReference>
<dbReference type="GO" id="GO:0007268">
    <property type="term" value="P:chemical synaptic transmission"/>
    <property type="evidence" value="ECO:0007669"/>
    <property type="project" value="TreeGrafter"/>
</dbReference>
<evidence type="ECO:0000256" key="5">
    <source>
        <dbReference type="SAM" id="MobiDB-lite"/>
    </source>
</evidence>
<keyword evidence="2" id="KW-0812">Transmembrane</keyword>